<dbReference type="Proteomes" id="UP000603200">
    <property type="component" value="Unassembled WGS sequence"/>
</dbReference>
<protein>
    <recommendedName>
        <fullName evidence="3">MarR family transcriptional regulator</fullName>
    </recommendedName>
</protein>
<proteinExistence type="predicted"/>
<organism evidence="1 2">
    <name type="scientific">Winogradskya humida</name>
    <dbReference type="NCBI Taxonomy" id="113566"/>
    <lineage>
        <taxon>Bacteria</taxon>
        <taxon>Bacillati</taxon>
        <taxon>Actinomycetota</taxon>
        <taxon>Actinomycetes</taxon>
        <taxon>Micromonosporales</taxon>
        <taxon>Micromonosporaceae</taxon>
        <taxon>Winogradskya</taxon>
    </lineage>
</organism>
<dbReference type="RefSeq" id="WP_203843328.1">
    <property type="nucleotide sequence ID" value="NZ_BAAATV010000034.1"/>
</dbReference>
<comment type="caution">
    <text evidence="1">The sequence shown here is derived from an EMBL/GenBank/DDBJ whole genome shotgun (WGS) entry which is preliminary data.</text>
</comment>
<keyword evidence="2" id="KW-1185">Reference proteome</keyword>
<name>A0ABQ4A7X8_9ACTN</name>
<evidence type="ECO:0000313" key="1">
    <source>
        <dbReference type="EMBL" id="GIE26422.1"/>
    </source>
</evidence>
<evidence type="ECO:0008006" key="3">
    <source>
        <dbReference type="Google" id="ProtNLM"/>
    </source>
</evidence>
<dbReference type="EMBL" id="BOMN01000143">
    <property type="protein sequence ID" value="GIE26422.1"/>
    <property type="molecule type" value="Genomic_DNA"/>
</dbReference>
<accession>A0ABQ4A7X8</accession>
<reference evidence="1 2" key="1">
    <citation type="submission" date="2021-01" db="EMBL/GenBank/DDBJ databases">
        <title>Whole genome shotgun sequence of Actinoplanes humidus NBRC 14915.</title>
        <authorList>
            <person name="Komaki H."/>
            <person name="Tamura T."/>
        </authorList>
    </citation>
    <scope>NUCLEOTIDE SEQUENCE [LARGE SCALE GENOMIC DNA]</scope>
    <source>
        <strain evidence="1 2">NBRC 14915</strain>
    </source>
</reference>
<evidence type="ECO:0000313" key="2">
    <source>
        <dbReference type="Proteomes" id="UP000603200"/>
    </source>
</evidence>
<sequence length="58" mass="6524">MDRDPPEIETDLIDLSATSLRQLRDTDHRLLTTSQEAMLEQLEHARANLGQGPPGRVD</sequence>
<gene>
    <name evidence="1" type="ORF">Ahu01nite_095240</name>
</gene>